<sequence length="506" mass="54837">MKRILLPAGGAVLATGLLAAGLAGTASATPAPQDEYLAKSTEIALNTIDFWTKSNNYALKQATAYHWDYKEVKKLVSKGGYTADTKPGVVAPIGEEKKVAAKVHNVNMPKTIGKVFFEARDGKLYWCSGTSIQSNYKNLVSTAGHCVYDLANNGEVVSRWVFVPGYYQGKTPYGIFVGKQAYTHYDLDVYEDYDRDYAFVTVYNGIGGVGGQEVAYDAWKAHTGRKDVKVEKIKVSKDEYEKWVATTGNTGDVVPATAPQTTGPQDSRGVYEPKEVNEADYKAAAAVGGPTDVKVGAQAFVTTTVVSEQEAEKPGLGKAYQDPATKQWKIDRFYVKQWVIAGSDAQYFIFKPHFIIEKLVDTGRLGDVVGGQGFAYNQPTGGIVRTFGYPYAEHPDGSKPYTGVTPKWCYGKTSAKLVGSAAKKIEEHVALKCPVTPGYDGGPWLLKYSNAKRLGYVNGVTSTFNDQDGNERVDYISSPYFDGETAAVYKAAANQASGKILPTVGS</sequence>
<reference evidence="5" key="1">
    <citation type="journal article" date="2019" name="Int. J. Syst. Evol. Microbiol.">
        <title>The Global Catalogue of Microorganisms (GCM) 10K type strain sequencing project: providing services to taxonomists for standard genome sequencing and annotation.</title>
        <authorList>
            <consortium name="The Broad Institute Genomics Platform"/>
            <consortium name="The Broad Institute Genome Sequencing Center for Infectious Disease"/>
            <person name="Wu L."/>
            <person name="Ma J."/>
        </authorList>
    </citation>
    <scope>NUCLEOTIDE SEQUENCE [LARGE SCALE GENOMIC DNA]</scope>
    <source>
        <strain evidence="5">ICMP 6774ER</strain>
    </source>
</reference>
<evidence type="ECO:0000313" key="5">
    <source>
        <dbReference type="Proteomes" id="UP001597368"/>
    </source>
</evidence>
<dbReference type="Proteomes" id="UP001597368">
    <property type="component" value="Unassembled WGS sequence"/>
</dbReference>
<gene>
    <name evidence="4" type="ORF">ACFSKW_32430</name>
</gene>
<organism evidence="4 5">
    <name type="scientific">Nonomuraea mangrovi</name>
    <dbReference type="NCBI Taxonomy" id="2316207"/>
    <lineage>
        <taxon>Bacteria</taxon>
        <taxon>Bacillati</taxon>
        <taxon>Actinomycetota</taxon>
        <taxon>Actinomycetes</taxon>
        <taxon>Streptosporangiales</taxon>
        <taxon>Streptosporangiaceae</taxon>
        <taxon>Nonomuraea</taxon>
    </lineage>
</organism>
<feature type="chain" id="PRO_5046479864" description="Serine protease" evidence="3">
    <location>
        <begin position="29"/>
        <end position="506"/>
    </location>
</feature>
<evidence type="ECO:0008006" key="6">
    <source>
        <dbReference type="Google" id="ProtNLM"/>
    </source>
</evidence>
<evidence type="ECO:0000256" key="3">
    <source>
        <dbReference type="SAM" id="SignalP"/>
    </source>
</evidence>
<proteinExistence type="predicted"/>
<evidence type="ECO:0000256" key="2">
    <source>
        <dbReference type="SAM" id="MobiDB-lite"/>
    </source>
</evidence>
<evidence type="ECO:0000256" key="1">
    <source>
        <dbReference type="ARBA" id="ARBA00022729"/>
    </source>
</evidence>
<dbReference type="InterPro" id="IPR009003">
    <property type="entry name" value="Peptidase_S1_PA"/>
</dbReference>
<comment type="caution">
    <text evidence="4">The sequence shown here is derived from an EMBL/GenBank/DDBJ whole genome shotgun (WGS) entry which is preliminary data.</text>
</comment>
<protein>
    <recommendedName>
        <fullName evidence="6">Serine protease</fullName>
    </recommendedName>
</protein>
<evidence type="ECO:0000313" key="4">
    <source>
        <dbReference type="EMBL" id="MFD1936189.1"/>
    </source>
</evidence>
<name>A0ABW4T4P0_9ACTN</name>
<dbReference type="InterPro" id="IPR050966">
    <property type="entry name" value="Glutamyl_endopeptidase"/>
</dbReference>
<dbReference type="PANTHER" id="PTHR15462">
    <property type="entry name" value="SERINE PROTEASE"/>
    <property type="match status" value="1"/>
</dbReference>
<dbReference type="SUPFAM" id="SSF50494">
    <property type="entry name" value="Trypsin-like serine proteases"/>
    <property type="match status" value="1"/>
</dbReference>
<dbReference type="RefSeq" id="WP_379576281.1">
    <property type="nucleotide sequence ID" value="NZ_JBHUFV010000047.1"/>
</dbReference>
<keyword evidence="1 3" id="KW-0732">Signal</keyword>
<dbReference type="EMBL" id="JBHUFV010000047">
    <property type="protein sequence ID" value="MFD1936189.1"/>
    <property type="molecule type" value="Genomic_DNA"/>
</dbReference>
<feature type="region of interest" description="Disordered" evidence="2">
    <location>
        <begin position="251"/>
        <end position="270"/>
    </location>
</feature>
<accession>A0ABW4T4P0</accession>
<feature type="signal peptide" evidence="3">
    <location>
        <begin position="1"/>
        <end position="28"/>
    </location>
</feature>
<dbReference type="Gene3D" id="2.40.10.10">
    <property type="entry name" value="Trypsin-like serine proteases"/>
    <property type="match status" value="2"/>
</dbReference>
<keyword evidence="5" id="KW-1185">Reference proteome</keyword>
<dbReference type="InterPro" id="IPR043504">
    <property type="entry name" value="Peptidase_S1_PA_chymotrypsin"/>
</dbReference>